<evidence type="ECO:0000256" key="9">
    <source>
        <dbReference type="HAMAP-Rule" id="MF_00236"/>
    </source>
</evidence>
<evidence type="ECO:0000256" key="6">
    <source>
        <dbReference type="ARBA" id="ARBA00022989"/>
    </source>
</evidence>
<accession>A0A8G2CJ01</accession>
<evidence type="ECO:0000256" key="3">
    <source>
        <dbReference type="ARBA" id="ARBA00022475"/>
    </source>
</evidence>
<name>A0A8G2CJ01_ACIRU</name>
<feature type="region of interest" description="Disordered" evidence="10">
    <location>
        <begin position="43"/>
        <end position="62"/>
    </location>
</feature>
<protein>
    <recommendedName>
        <fullName evidence="9">Sec-independent protein translocase protein TatA</fullName>
    </recommendedName>
</protein>
<dbReference type="EMBL" id="FTNE01000004">
    <property type="protein sequence ID" value="SIQ39965.1"/>
    <property type="molecule type" value="Genomic_DNA"/>
</dbReference>
<evidence type="ECO:0000256" key="1">
    <source>
        <dbReference type="ARBA" id="ARBA00004162"/>
    </source>
</evidence>
<comment type="caution">
    <text evidence="11">The sequence shown here is derived from an EMBL/GenBank/DDBJ whole genome shotgun (WGS) entry which is preliminary data.</text>
</comment>
<sequence length="91" mass="9622">MGFDSPVHWIIVIGVIALLFGGSRVGNLMGEVGKGIKAFKQNVSDHDPAKPAEPINQPAPQVQTRVVDGAPPAETVVRQPDPVSASDQTRL</sequence>
<keyword evidence="2 9" id="KW-0813">Transport</keyword>
<keyword evidence="6 9" id="KW-1133">Transmembrane helix</keyword>
<evidence type="ECO:0000256" key="7">
    <source>
        <dbReference type="ARBA" id="ARBA00023010"/>
    </source>
</evidence>
<dbReference type="HAMAP" id="MF_00236">
    <property type="entry name" value="TatA_E"/>
    <property type="match status" value="1"/>
</dbReference>
<keyword evidence="7 9" id="KW-0811">Translocation</keyword>
<dbReference type="GO" id="GO:0043953">
    <property type="term" value="P:protein transport by the Tat complex"/>
    <property type="evidence" value="ECO:0007669"/>
    <property type="project" value="UniProtKB-UniRule"/>
</dbReference>
<keyword evidence="5 9" id="KW-0653">Protein transport</keyword>
<feature type="region of interest" description="Disordered" evidence="10">
    <location>
        <begin position="72"/>
        <end position="91"/>
    </location>
</feature>
<dbReference type="Proteomes" id="UP000186308">
    <property type="component" value="Unassembled WGS sequence"/>
</dbReference>
<evidence type="ECO:0000256" key="2">
    <source>
        <dbReference type="ARBA" id="ARBA00022448"/>
    </source>
</evidence>
<dbReference type="GO" id="GO:0033281">
    <property type="term" value="C:TAT protein transport complex"/>
    <property type="evidence" value="ECO:0007669"/>
    <property type="project" value="UniProtKB-UniRule"/>
</dbReference>
<gene>
    <name evidence="9" type="primary">tatA</name>
    <name evidence="11" type="ORF">SAMN05421828_104113</name>
</gene>
<evidence type="ECO:0000256" key="8">
    <source>
        <dbReference type="ARBA" id="ARBA00023136"/>
    </source>
</evidence>
<dbReference type="Pfam" id="PF02416">
    <property type="entry name" value="TatA_B_E"/>
    <property type="match status" value="1"/>
</dbReference>
<dbReference type="Gene3D" id="1.20.5.3310">
    <property type="match status" value="1"/>
</dbReference>
<evidence type="ECO:0000313" key="12">
    <source>
        <dbReference type="Proteomes" id="UP000186308"/>
    </source>
</evidence>
<keyword evidence="3 9" id="KW-1003">Cell membrane</keyword>
<evidence type="ECO:0000256" key="5">
    <source>
        <dbReference type="ARBA" id="ARBA00022927"/>
    </source>
</evidence>
<dbReference type="AlphaFoldDB" id="A0A8G2CJ01"/>
<dbReference type="PANTHER" id="PTHR42982">
    <property type="entry name" value="SEC-INDEPENDENT PROTEIN TRANSLOCASE PROTEIN TATA"/>
    <property type="match status" value="1"/>
</dbReference>
<dbReference type="OrthoDB" id="7161179at2"/>
<reference evidence="11 12" key="1">
    <citation type="submission" date="2017-01" db="EMBL/GenBank/DDBJ databases">
        <authorList>
            <person name="Varghese N."/>
            <person name="Submissions S."/>
        </authorList>
    </citation>
    <scope>NUCLEOTIDE SEQUENCE [LARGE SCALE GENOMIC DNA]</scope>
    <source>
        <strain evidence="11 12">ATCC 35905</strain>
    </source>
</reference>
<dbReference type="InterPro" id="IPR003369">
    <property type="entry name" value="TatA/B/E"/>
</dbReference>
<comment type="function">
    <text evidence="9">Part of the twin-arginine translocation (Tat) system that transports large folded proteins containing a characteristic twin-arginine motif in their signal peptide across membranes. TatA could form the protein-conducting channel of the Tat system.</text>
</comment>
<dbReference type="RefSeq" id="WP_029310506.1">
    <property type="nucleotide sequence ID" value="NZ_DAOMCH010000066.1"/>
</dbReference>
<organism evidence="11 12">
    <name type="scientific">Acidiphilium rubrum</name>
    <dbReference type="NCBI Taxonomy" id="526"/>
    <lineage>
        <taxon>Bacteria</taxon>
        <taxon>Pseudomonadati</taxon>
        <taxon>Pseudomonadota</taxon>
        <taxon>Alphaproteobacteria</taxon>
        <taxon>Acetobacterales</taxon>
        <taxon>Acidocellaceae</taxon>
        <taxon>Acidiphilium</taxon>
    </lineage>
</organism>
<feature type="transmembrane region" description="Helical" evidence="9">
    <location>
        <begin position="6"/>
        <end position="25"/>
    </location>
</feature>
<comment type="similarity">
    <text evidence="9">Belongs to the TatA/E family.</text>
</comment>
<evidence type="ECO:0000313" key="11">
    <source>
        <dbReference type="EMBL" id="SIQ39965.1"/>
    </source>
</evidence>
<comment type="subunit">
    <text evidence="9">The Tat system comprises two distinct complexes: a TatABC complex, containing multiple copies of TatA, TatB and TatC subunits, and a separate TatA complex, containing only TatA subunits. Substrates initially bind to the TatABC complex, which probably triggers association of the separate TatA complex to form the active translocon.</text>
</comment>
<proteinExistence type="inferred from homology"/>
<keyword evidence="8 9" id="KW-0472">Membrane</keyword>
<keyword evidence="4 9" id="KW-0812">Transmembrane</keyword>
<keyword evidence="12" id="KW-1185">Reference proteome</keyword>
<dbReference type="PANTHER" id="PTHR42982:SF1">
    <property type="entry name" value="SEC-INDEPENDENT PROTEIN TRANSLOCASE PROTEIN TATA"/>
    <property type="match status" value="1"/>
</dbReference>
<evidence type="ECO:0000256" key="4">
    <source>
        <dbReference type="ARBA" id="ARBA00022692"/>
    </source>
</evidence>
<dbReference type="InterPro" id="IPR006312">
    <property type="entry name" value="TatA/E"/>
</dbReference>
<evidence type="ECO:0000256" key="10">
    <source>
        <dbReference type="SAM" id="MobiDB-lite"/>
    </source>
</evidence>
<dbReference type="GO" id="GO:0008320">
    <property type="term" value="F:protein transmembrane transporter activity"/>
    <property type="evidence" value="ECO:0007669"/>
    <property type="project" value="UniProtKB-UniRule"/>
</dbReference>
<comment type="subcellular location">
    <subcellularLocation>
        <location evidence="1 9">Cell membrane</location>
        <topology evidence="1 9">Single-pass membrane protein</topology>
    </subcellularLocation>
</comment>